<comment type="caution">
    <text evidence="2">The sequence shown here is derived from an EMBL/GenBank/DDBJ whole genome shotgun (WGS) entry which is preliminary data.</text>
</comment>
<reference evidence="2" key="2">
    <citation type="submission" date="2023-06" db="EMBL/GenBank/DDBJ databases">
        <authorList>
            <consortium name="Lawrence Berkeley National Laboratory"/>
            <person name="Haridas S."/>
            <person name="Hensen N."/>
            <person name="Bonometti L."/>
            <person name="Westerberg I."/>
            <person name="Brannstrom I.O."/>
            <person name="Guillou S."/>
            <person name="Cros-Aarteil S."/>
            <person name="Calhoun S."/>
            <person name="Kuo A."/>
            <person name="Mondo S."/>
            <person name="Pangilinan J."/>
            <person name="Riley R."/>
            <person name="Labutti K."/>
            <person name="Andreopoulos B."/>
            <person name="Lipzen A."/>
            <person name="Chen C."/>
            <person name="Yanf M."/>
            <person name="Daum C."/>
            <person name="Ng V."/>
            <person name="Clum A."/>
            <person name="Steindorff A."/>
            <person name="Ohm R."/>
            <person name="Martin F."/>
            <person name="Silar P."/>
            <person name="Natvig D."/>
            <person name="Lalanne C."/>
            <person name="Gautier V."/>
            <person name="Ament-Velasquez S.L."/>
            <person name="Kruys A."/>
            <person name="Hutchinson M.I."/>
            <person name="Powell A.J."/>
            <person name="Barry K."/>
            <person name="Miller A.N."/>
            <person name="Grigoriev I.V."/>
            <person name="Debuchy R."/>
            <person name="Gladieux P."/>
            <person name="Thoren M.H."/>
            <person name="Johannesson H."/>
        </authorList>
    </citation>
    <scope>NUCLEOTIDE SEQUENCE</scope>
    <source>
        <strain evidence="2">CBS 958.72</strain>
    </source>
</reference>
<evidence type="ECO:0000313" key="2">
    <source>
        <dbReference type="EMBL" id="KAK3373819.1"/>
    </source>
</evidence>
<gene>
    <name evidence="2" type="ORF">B0T24DRAFT_276496</name>
</gene>
<proteinExistence type="predicted"/>
<feature type="compositionally biased region" description="Basic and acidic residues" evidence="1">
    <location>
        <begin position="268"/>
        <end position="285"/>
    </location>
</feature>
<organism evidence="2 3">
    <name type="scientific">Lasiosphaeria ovina</name>
    <dbReference type="NCBI Taxonomy" id="92902"/>
    <lineage>
        <taxon>Eukaryota</taxon>
        <taxon>Fungi</taxon>
        <taxon>Dikarya</taxon>
        <taxon>Ascomycota</taxon>
        <taxon>Pezizomycotina</taxon>
        <taxon>Sordariomycetes</taxon>
        <taxon>Sordariomycetidae</taxon>
        <taxon>Sordariales</taxon>
        <taxon>Lasiosphaeriaceae</taxon>
        <taxon>Lasiosphaeria</taxon>
    </lineage>
</organism>
<dbReference type="Proteomes" id="UP001287356">
    <property type="component" value="Unassembled WGS sequence"/>
</dbReference>
<feature type="region of interest" description="Disordered" evidence="1">
    <location>
        <begin position="268"/>
        <end position="291"/>
    </location>
</feature>
<protein>
    <submittedName>
        <fullName evidence="2">Uncharacterized protein</fullName>
    </submittedName>
</protein>
<name>A0AAE0KC83_9PEZI</name>
<evidence type="ECO:0000256" key="1">
    <source>
        <dbReference type="SAM" id="MobiDB-lite"/>
    </source>
</evidence>
<evidence type="ECO:0000313" key="3">
    <source>
        <dbReference type="Proteomes" id="UP001287356"/>
    </source>
</evidence>
<dbReference type="AlphaFoldDB" id="A0AAE0KC83"/>
<sequence length="291" mass="32786">MGGKVWSKEEEKVFWRDIIPFSPKRLGIDRANPEKTWTALAVDMTEIMNEIQADSGEEPRRNYTYLSLFEHFFQNARNKNYSPFARYYARRYIEQEQEDIRNGLAVAPDVRPSARDRMLPPSHRTKSNAVSTIRRVDASSAARKPAAKITKTSISITKKATKELKANVENAFSRLNDNVHEMAGLKQSVNYSVNSNEKGLAQLASAASAANMSNIKMKINAFAQKAGALPGVKRALNHVRGREIDTGYVAQAPTPNYATWHREGLANEKPINEKSDECQEEHYEWAEGAPE</sequence>
<accession>A0AAE0KC83</accession>
<reference evidence="2" key="1">
    <citation type="journal article" date="2023" name="Mol. Phylogenet. Evol.">
        <title>Genome-scale phylogeny and comparative genomics of the fungal order Sordariales.</title>
        <authorList>
            <person name="Hensen N."/>
            <person name="Bonometti L."/>
            <person name="Westerberg I."/>
            <person name="Brannstrom I.O."/>
            <person name="Guillou S."/>
            <person name="Cros-Aarteil S."/>
            <person name="Calhoun S."/>
            <person name="Haridas S."/>
            <person name="Kuo A."/>
            <person name="Mondo S."/>
            <person name="Pangilinan J."/>
            <person name="Riley R."/>
            <person name="LaButti K."/>
            <person name="Andreopoulos B."/>
            <person name="Lipzen A."/>
            <person name="Chen C."/>
            <person name="Yan M."/>
            <person name="Daum C."/>
            <person name="Ng V."/>
            <person name="Clum A."/>
            <person name="Steindorff A."/>
            <person name="Ohm R.A."/>
            <person name="Martin F."/>
            <person name="Silar P."/>
            <person name="Natvig D.O."/>
            <person name="Lalanne C."/>
            <person name="Gautier V."/>
            <person name="Ament-Velasquez S.L."/>
            <person name="Kruys A."/>
            <person name="Hutchinson M.I."/>
            <person name="Powell A.J."/>
            <person name="Barry K."/>
            <person name="Miller A.N."/>
            <person name="Grigoriev I.V."/>
            <person name="Debuchy R."/>
            <person name="Gladieux P."/>
            <person name="Hiltunen Thoren M."/>
            <person name="Johannesson H."/>
        </authorList>
    </citation>
    <scope>NUCLEOTIDE SEQUENCE</scope>
    <source>
        <strain evidence="2">CBS 958.72</strain>
    </source>
</reference>
<keyword evidence="3" id="KW-1185">Reference proteome</keyword>
<dbReference type="EMBL" id="JAULSN010000004">
    <property type="protein sequence ID" value="KAK3373819.1"/>
    <property type="molecule type" value="Genomic_DNA"/>
</dbReference>